<evidence type="ECO:0000313" key="2">
    <source>
        <dbReference type="Proteomes" id="UP000321479"/>
    </source>
</evidence>
<evidence type="ECO:0008006" key="3">
    <source>
        <dbReference type="Google" id="ProtNLM"/>
    </source>
</evidence>
<dbReference type="Proteomes" id="UP000321479">
    <property type="component" value="Chromosome"/>
</dbReference>
<dbReference type="EMBL" id="CP042436">
    <property type="protein sequence ID" value="QEC62538.1"/>
    <property type="molecule type" value="Genomic_DNA"/>
</dbReference>
<protein>
    <recommendedName>
        <fullName evidence="3">SMI1/KNR4 family protein</fullName>
    </recommendedName>
</protein>
<reference evidence="1 2" key="1">
    <citation type="journal article" date="2017" name="Curr. Microbiol.">
        <title>Mucilaginibacter ginsenosidivorans sp. nov., Isolated from Soil of Ginseng Field.</title>
        <authorList>
            <person name="Kim M.M."/>
            <person name="Siddiqi M.Z."/>
            <person name="Im W.T."/>
        </authorList>
    </citation>
    <scope>NUCLEOTIDE SEQUENCE [LARGE SCALE GENOMIC DNA]</scope>
    <source>
        <strain evidence="1 2">Gsoil 3017</strain>
    </source>
</reference>
<organism evidence="1 2">
    <name type="scientific">Mucilaginibacter ginsenosidivorans</name>
    <dbReference type="NCBI Taxonomy" id="398053"/>
    <lineage>
        <taxon>Bacteria</taxon>
        <taxon>Pseudomonadati</taxon>
        <taxon>Bacteroidota</taxon>
        <taxon>Sphingobacteriia</taxon>
        <taxon>Sphingobacteriales</taxon>
        <taxon>Sphingobacteriaceae</taxon>
        <taxon>Mucilaginibacter</taxon>
    </lineage>
</organism>
<accession>A0A5B8UUH1</accession>
<dbReference type="AlphaFoldDB" id="A0A5B8UUH1"/>
<dbReference type="OrthoDB" id="709269at2"/>
<dbReference type="RefSeq" id="WP_147031115.1">
    <property type="nucleotide sequence ID" value="NZ_CP042436.1"/>
</dbReference>
<gene>
    <name evidence="1" type="ORF">FRZ54_08025</name>
</gene>
<evidence type="ECO:0000313" key="1">
    <source>
        <dbReference type="EMBL" id="QEC62538.1"/>
    </source>
</evidence>
<proteinExistence type="predicted"/>
<dbReference type="KEGG" id="mgin:FRZ54_08025"/>
<name>A0A5B8UUH1_9SPHI</name>
<keyword evidence="2" id="KW-1185">Reference proteome</keyword>
<sequence length="176" mass="20597">MKIKEYLQELIKIKPSDELLLMAGFDEIPDYITKGYKLDPKLNDYLSTNLTGLIFELFRNYDPQYISFGDFVFYEKIKNKNGGYIFAGSSYSELAFVDVTSEVIEYDRDEWSVLNRCAVNTDSFLLALLPLLELYSLRLQDIIEVDDYAKNMEYLNKCTFFAGGDSYKRFFKNLIF</sequence>